<comment type="caution">
    <text evidence="5">The sequence shown here is derived from an EMBL/GenBank/DDBJ whole genome shotgun (WGS) entry which is preliminary data.</text>
</comment>
<feature type="transmembrane region" description="Helical" evidence="3">
    <location>
        <begin position="26"/>
        <end position="45"/>
    </location>
</feature>
<dbReference type="Gene3D" id="3.30.800.10">
    <property type="entry name" value="Phosphatidylinositol Phosphate Kinase II Beta"/>
    <property type="match status" value="1"/>
</dbReference>
<dbReference type="SMART" id="SM00330">
    <property type="entry name" value="PIPKc"/>
    <property type="match status" value="1"/>
</dbReference>
<protein>
    <recommendedName>
        <fullName evidence="4">PIPK domain-containing protein</fullName>
    </recommendedName>
</protein>
<dbReference type="InterPro" id="IPR002498">
    <property type="entry name" value="PInositol-4-P-4/5-kinase_core"/>
</dbReference>
<dbReference type="InterPro" id="IPR027484">
    <property type="entry name" value="PInositol-4-P-5-kinase_N"/>
</dbReference>
<feature type="region of interest" description="Disordered" evidence="2">
    <location>
        <begin position="258"/>
        <end position="294"/>
    </location>
</feature>
<dbReference type="RefSeq" id="XP_060279703.1">
    <property type="nucleotide sequence ID" value="XM_060424923.1"/>
</dbReference>
<feature type="domain" description="PIPK" evidence="4">
    <location>
        <begin position="1"/>
        <end position="361"/>
    </location>
</feature>
<gene>
    <name evidence="5" type="ORF">QBC33DRAFT_459360</name>
</gene>
<reference evidence="5" key="1">
    <citation type="submission" date="2023-06" db="EMBL/GenBank/DDBJ databases">
        <title>Genome-scale phylogeny and comparative genomics of the fungal order Sordariales.</title>
        <authorList>
            <consortium name="Lawrence Berkeley National Laboratory"/>
            <person name="Hensen N."/>
            <person name="Bonometti L."/>
            <person name="Westerberg I."/>
            <person name="Brannstrom I.O."/>
            <person name="Guillou S."/>
            <person name="Cros-Aarteil S."/>
            <person name="Calhoun S."/>
            <person name="Haridas S."/>
            <person name="Kuo A."/>
            <person name="Mondo S."/>
            <person name="Pangilinan J."/>
            <person name="Riley R."/>
            <person name="Labutti K."/>
            <person name="Andreopoulos B."/>
            <person name="Lipzen A."/>
            <person name="Chen C."/>
            <person name="Yanf M."/>
            <person name="Daum C."/>
            <person name="Ng V."/>
            <person name="Clum A."/>
            <person name="Steindorff A."/>
            <person name="Ohm R."/>
            <person name="Martin F."/>
            <person name="Silar P."/>
            <person name="Natvig D."/>
            <person name="Lalanne C."/>
            <person name="Gautier V."/>
            <person name="Ament-Velasquez S.L."/>
            <person name="Kruys A."/>
            <person name="Hutchinson M.I."/>
            <person name="Powell A.J."/>
            <person name="Barry K."/>
            <person name="Miller A.N."/>
            <person name="Grigoriev I.V."/>
            <person name="Debuchy R."/>
            <person name="Gladieux P."/>
            <person name="Thoren M.H."/>
            <person name="Johannesson H."/>
        </authorList>
    </citation>
    <scope>NUCLEOTIDE SEQUENCE</scope>
    <source>
        <strain evidence="5">8032-3</strain>
    </source>
</reference>
<evidence type="ECO:0000256" key="1">
    <source>
        <dbReference type="PROSITE-ProRule" id="PRU00781"/>
    </source>
</evidence>
<dbReference type="PANTHER" id="PTHR23086">
    <property type="entry name" value="PHOSPHATIDYLINOSITOL-4-PHOSPHATE 5-KINASE"/>
    <property type="match status" value="1"/>
</dbReference>
<dbReference type="GO" id="GO:0016308">
    <property type="term" value="F:1-phosphatidylinositol-4-phosphate 5-kinase activity"/>
    <property type="evidence" value="ECO:0007669"/>
    <property type="project" value="TreeGrafter"/>
</dbReference>
<keyword evidence="1" id="KW-0808">Transferase</keyword>
<dbReference type="AlphaFoldDB" id="A0AAJ0BS58"/>
<evidence type="ECO:0000256" key="3">
    <source>
        <dbReference type="SAM" id="Phobius"/>
    </source>
</evidence>
<dbReference type="PANTHER" id="PTHR23086:SF126">
    <property type="entry name" value="PIPK DOMAIN-CONTAINING PROTEIN"/>
    <property type="match status" value="1"/>
</dbReference>
<name>A0AAJ0BS58_9PEZI</name>
<evidence type="ECO:0000256" key="2">
    <source>
        <dbReference type="SAM" id="MobiDB-lite"/>
    </source>
</evidence>
<dbReference type="Pfam" id="PF01504">
    <property type="entry name" value="PIP5K"/>
    <property type="match status" value="1"/>
</dbReference>
<keyword evidence="3" id="KW-0812">Transmembrane</keyword>
<dbReference type="GeneID" id="85308110"/>
<proteinExistence type="predicted"/>
<dbReference type="GO" id="GO:0046854">
    <property type="term" value="P:phosphatidylinositol phosphate biosynthetic process"/>
    <property type="evidence" value="ECO:0007669"/>
    <property type="project" value="TreeGrafter"/>
</dbReference>
<dbReference type="EMBL" id="MU839027">
    <property type="protein sequence ID" value="KAK1763490.1"/>
    <property type="molecule type" value="Genomic_DNA"/>
</dbReference>
<keyword evidence="1" id="KW-0418">Kinase</keyword>
<accession>A0AAJ0BS58</accession>
<dbReference type="InterPro" id="IPR023610">
    <property type="entry name" value="PInositol-4/5-P-5/4-kinase"/>
</dbReference>
<evidence type="ECO:0000313" key="6">
    <source>
        <dbReference type="Proteomes" id="UP001244011"/>
    </source>
</evidence>
<keyword evidence="1" id="KW-0067">ATP-binding</keyword>
<keyword evidence="3" id="KW-0472">Membrane</keyword>
<sequence>MSRHDSIARSIVSAIRNGRRNRSRSVLSLIFAILSSIFSFFQLNLQKIRPLYFANLRRNHWDVDDDAYIESFRSRDSLKSIGDMGFSGSSFYATSDQKYLVKSVPRHSEHSFFRDDLLTPYVQHMESYPNSMLVRIFDFLGPRGPSIGRALGLAPSHHIVMENIMRGQDQTEEQGRAALWEKWDLKPASYFYPERDIADGRLTSDSTKRQLADEFHDTIALTREQSGRFFASLELDTKLLADHNAVDYSLFLVRITPQGSGSPRQEAAPEEPSGSDATPGKAPLAVPEPQSWRTGIASRDGKHVFRAVLLDFFWAKHKSRPRLMTLLITLWNLVGRHGHMSITTTPDEYRERFLKMCRDIVVVED</sequence>
<dbReference type="Proteomes" id="UP001244011">
    <property type="component" value="Unassembled WGS sequence"/>
</dbReference>
<dbReference type="Gene3D" id="3.30.810.10">
    <property type="entry name" value="2-Layer Sandwich"/>
    <property type="match status" value="1"/>
</dbReference>
<dbReference type="PROSITE" id="PS51455">
    <property type="entry name" value="PIPK"/>
    <property type="match status" value="1"/>
</dbReference>
<dbReference type="SUPFAM" id="SSF56104">
    <property type="entry name" value="SAICAR synthase-like"/>
    <property type="match status" value="1"/>
</dbReference>
<evidence type="ECO:0000259" key="4">
    <source>
        <dbReference type="PROSITE" id="PS51455"/>
    </source>
</evidence>
<keyword evidence="6" id="KW-1185">Reference proteome</keyword>
<keyword evidence="3" id="KW-1133">Transmembrane helix</keyword>
<dbReference type="InterPro" id="IPR027483">
    <property type="entry name" value="PInositol-4-P-4/5-kinase_C_sf"/>
</dbReference>
<dbReference type="GO" id="GO:0005886">
    <property type="term" value="C:plasma membrane"/>
    <property type="evidence" value="ECO:0007669"/>
    <property type="project" value="TreeGrafter"/>
</dbReference>
<dbReference type="GO" id="GO:0005524">
    <property type="term" value="F:ATP binding"/>
    <property type="evidence" value="ECO:0007669"/>
    <property type="project" value="UniProtKB-UniRule"/>
</dbReference>
<evidence type="ECO:0000313" key="5">
    <source>
        <dbReference type="EMBL" id="KAK1763490.1"/>
    </source>
</evidence>
<organism evidence="5 6">
    <name type="scientific">Phialemonium atrogriseum</name>
    <dbReference type="NCBI Taxonomy" id="1093897"/>
    <lineage>
        <taxon>Eukaryota</taxon>
        <taxon>Fungi</taxon>
        <taxon>Dikarya</taxon>
        <taxon>Ascomycota</taxon>
        <taxon>Pezizomycotina</taxon>
        <taxon>Sordariomycetes</taxon>
        <taxon>Sordariomycetidae</taxon>
        <taxon>Cephalothecales</taxon>
        <taxon>Cephalothecaceae</taxon>
        <taxon>Phialemonium</taxon>
    </lineage>
</organism>
<keyword evidence="1" id="KW-0547">Nucleotide-binding</keyword>